<dbReference type="RefSeq" id="NP_958125.2">
    <property type="nucleotide sequence ID" value="NC_005342.2"/>
</dbReference>
<sequence length="424" mass="46122">MLRLRDLQHQGQVMSNPGVVEHSTLSVSGRERWRNCPASVTLSKGMPDNSSPAAAEGTCAHTVGEFYVRQHFDLPGAAPRGAEAPPQSVPEGLDLKGKTVEEWNDDLRRHGKAYRDFIISLIPPGVEAFVSLEQRVAAKAIDGRLFGTADCLIWCPGARVLIVVDYKYGFMVVDVGTAEKPNAQLAAYAVAALDSCTLQANGVMLAVFQPRRNIGEPGHKVYLSAEHVTAEQQRMREEVVRVDMAANFAPIGNDPTNPYIVAGDHCRYCKAKPACPRMQDALQIAFDVNAGRRSVLDMPEDDLIALYSARSGVKSLWEDVEQRIELLAQRGHDALTIKTSPGRRMWRNAKAAALTLLALDRTDLLQPVALSEAIAHIPEALHDDLIGKSRDSQSIVVKTPAAPGAVADTFAKYAKGVDTTQDKA</sequence>
<dbReference type="Proteomes" id="UP000001248">
    <property type="component" value="Genome"/>
</dbReference>
<reference evidence="1 2" key="1">
    <citation type="journal article" date="2006" name="J. Bacteriol.">
        <title>Divergence and mosaicism among virulent soil phages of the Burkholderia cepacia complex.</title>
        <authorList>
            <person name="Summer E.J."/>
            <person name="Gonzalez C.F."/>
            <person name="Bomer M."/>
            <person name="Carlile T."/>
            <person name="Embry A."/>
            <person name="Kucherka A.M."/>
            <person name="Lee J."/>
            <person name="Mebane L."/>
            <person name="Morrison W.C."/>
            <person name="Mark L."/>
            <person name="King M.D."/>
            <person name="LiPuma J.J."/>
            <person name="Vidaver A.K."/>
            <person name="Young R."/>
        </authorList>
    </citation>
    <scope>NUCLEOTIDE SEQUENCE</scope>
</reference>
<dbReference type="EMBL" id="AY368235">
    <property type="protein sequence ID" value="AAR89311.2"/>
    <property type="molecule type" value="Genomic_DNA"/>
</dbReference>
<dbReference type="InterPro" id="IPR011604">
    <property type="entry name" value="PDDEXK-like_dom_sf"/>
</dbReference>
<protein>
    <submittedName>
        <fullName evidence="1">Gp20</fullName>
    </submittedName>
</protein>
<dbReference type="Pfam" id="PF10926">
    <property type="entry name" value="DUF2800"/>
    <property type="match status" value="1"/>
</dbReference>
<gene>
    <name evidence="1" type="primary">Bcep43-20</name>
</gene>
<evidence type="ECO:0000313" key="2">
    <source>
        <dbReference type="Proteomes" id="UP000001248"/>
    </source>
</evidence>
<accession>Q6UKD1</accession>
<evidence type="ECO:0000313" key="1">
    <source>
        <dbReference type="EMBL" id="AAR89311.2"/>
    </source>
</evidence>
<name>Q6UKD1_9CAUD</name>
<dbReference type="GeneID" id="2716801"/>
<dbReference type="KEGG" id="vg:2716801"/>
<dbReference type="Gene3D" id="3.90.320.10">
    <property type="match status" value="1"/>
</dbReference>
<proteinExistence type="predicted"/>
<keyword evidence="2" id="KW-1185">Reference proteome</keyword>
<dbReference type="InterPro" id="IPR021229">
    <property type="entry name" value="DUF2800"/>
</dbReference>
<organism evidence="1 2">
    <name type="scientific">Burkholderia phage Bcep43</name>
    <dbReference type="NCBI Taxonomy" id="2883945"/>
    <lineage>
        <taxon>Viruses</taxon>
        <taxon>Duplodnaviria</taxon>
        <taxon>Heunggongvirae</taxon>
        <taxon>Uroviricota</taxon>
        <taxon>Caudoviricetes</taxon>
        <taxon>Naesvirus</taxon>
        <taxon>Naesvirus bcep43</taxon>
    </lineage>
</organism>